<proteinExistence type="predicted"/>
<feature type="non-terminal residue" evidence="1">
    <location>
        <position position="639"/>
    </location>
</feature>
<sequence length="639" mass="72151">MKKLKAANRKTDAETIEHEIKVCISATNCMVESMVKFNPIADVIPDLEILHEEGHVLPPKNAMLFHKLWGHAQLMERNFEAWVKCMWPRAITVFDDVSGCWTVPPPKPASDWDYANPMWSALVAHLQDDESQMEYWWGTLFNDGFLSLMSELEDHNTLTSEMPCDFFELAQTFHEFYIREDNNVLLDESFTQLLNPFLRAIRGVAALTCSFPFVFQSELEDVDFLAPPSTRKPAEQEGVATVSFDVICNSVRTAKLLKIRLRSKEGFWKHRLDEYKRVVGAEATMGLQLLECCKQMVELSAQTDLHIDFEKKKMDLIPFLQQWIQGAPSWTSNALRENATASLQRHVLSVLDNASSQGSWDQIQFSEENRAWIQVVLKASECLTTTSDTKPIQMRIKEMHEAWVHRSAEEMLASSISQDIKQYSDFKSLYDAVKGQASKNKEEAIQDKMVDAAWRALNWLSVAEVPWAQAKEVSDMLELLTVTDTAMKTYWETRKTQSEALAECGKIALSTAVCIEYSSKPDVMKDLSGKGPEISSAMLTAYKKLSAVISQKPVFADMPTSNQIMDQLVARFEPLMPGFCGALSEFAVLKCDAAVAHVVETAKLLKSKAVGADILTHFQGSLGKVDTKELDRLLQKCDK</sequence>
<comment type="caution">
    <text evidence="1">The sequence shown here is derived from an EMBL/GenBank/DDBJ whole genome shotgun (WGS) entry which is preliminary data.</text>
</comment>
<evidence type="ECO:0000313" key="2">
    <source>
        <dbReference type="Proteomes" id="UP001189429"/>
    </source>
</evidence>
<dbReference type="EMBL" id="CAUYUJ010021392">
    <property type="protein sequence ID" value="CAK0904397.1"/>
    <property type="molecule type" value="Genomic_DNA"/>
</dbReference>
<accession>A0ABN9XZL5</accession>
<protein>
    <submittedName>
        <fullName evidence="1">Uncharacterized protein</fullName>
    </submittedName>
</protein>
<organism evidence="1 2">
    <name type="scientific">Prorocentrum cordatum</name>
    <dbReference type="NCBI Taxonomy" id="2364126"/>
    <lineage>
        <taxon>Eukaryota</taxon>
        <taxon>Sar</taxon>
        <taxon>Alveolata</taxon>
        <taxon>Dinophyceae</taxon>
        <taxon>Prorocentrales</taxon>
        <taxon>Prorocentraceae</taxon>
        <taxon>Prorocentrum</taxon>
    </lineage>
</organism>
<reference evidence="1" key="1">
    <citation type="submission" date="2023-10" db="EMBL/GenBank/DDBJ databases">
        <authorList>
            <person name="Chen Y."/>
            <person name="Shah S."/>
            <person name="Dougan E. K."/>
            <person name="Thang M."/>
            <person name="Chan C."/>
        </authorList>
    </citation>
    <scope>NUCLEOTIDE SEQUENCE [LARGE SCALE GENOMIC DNA]</scope>
</reference>
<keyword evidence="2" id="KW-1185">Reference proteome</keyword>
<name>A0ABN9XZL5_9DINO</name>
<dbReference type="Proteomes" id="UP001189429">
    <property type="component" value="Unassembled WGS sequence"/>
</dbReference>
<gene>
    <name evidence="1" type="ORF">PCOR1329_LOCUS80433</name>
</gene>
<evidence type="ECO:0000313" key="1">
    <source>
        <dbReference type="EMBL" id="CAK0904397.1"/>
    </source>
</evidence>